<dbReference type="Proteomes" id="UP000001882">
    <property type="component" value="Chromosome"/>
</dbReference>
<gene>
    <name evidence="4" type="ordered locus">MCP_2981</name>
</gene>
<keyword evidence="5" id="KW-1185">Reference proteome</keyword>
<protein>
    <submittedName>
        <fullName evidence="4">GCN5-related N-acetyltransferase family protein</fullName>
    </submittedName>
</protein>
<dbReference type="PROSITE" id="PS51186">
    <property type="entry name" value="GNAT"/>
    <property type="match status" value="1"/>
</dbReference>
<dbReference type="STRING" id="304371.MCP_2981"/>
<accession>D1Z2Y1</accession>
<dbReference type="CDD" id="cd04301">
    <property type="entry name" value="NAT_SF"/>
    <property type="match status" value="1"/>
</dbReference>
<evidence type="ECO:0000313" key="4">
    <source>
        <dbReference type="EMBL" id="BAI63053.1"/>
    </source>
</evidence>
<dbReference type="GO" id="GO:0016747">
    <property type="term" value="F:acyltransferase activity, transferring groups other than amino-acyl groups"/>
    <property type="evidence" value="ECO:0007669"/>
    <property type="project" value="InterPro"/>
</dbReference>
<dbReference type="InterPro" id="IPR050832">
    <property type="entry name" value="Bact_Acetyltransf"/>
</dbReference>
<reference evidence="4 5" key="2">
    <citation type="journal article" date="2008" name="Int. J. Syst. Evol. Microbiol.">
        <title>Methanocella paludicola gen. nov., sp. nov., a methane-producing archaeon, the first isolate of the lineage 'Rice Cluster I', and proposal of the new archaeal order Methanocellales ord. nov.</title>
        <authorList>
            <person name="Sakai S."/>
            <person name="Imachi H."/>
            <person name="Hanada S."/>
            <person name="Ohashi A."/>
            <person name="Harada H."/>
            <person name="Kamagata Y."/>
        </authorList>
    </citation>
    <scope>NUCLEOTIDE SEQUENCE [LARGE SCALE GENOMIC DNA]</scope>
    <source>
        <strain evidence="5">DSM 17711 / JCM 13418 / NBRC 101707 / SANAE</strain>
    </source>
</reference>
<dbReference type="InterPro" id="IPR000182">
    <property type="entry name" value="GNAT_dom"/>
</dbReference>
<organism evidence="4 5">
    <name type="scientific">Methanocella paludicola (strain DSM 17711 / JCM 13418 / NBRC 101707 / SANAE)</name>
    <dbReference type="NCBI Taxonomy" id="304371"/>
    <lineage>
        <taxon>Archaea</taxon>
        <taxon>Methanobacteriati</taxon>
        <taxon>Methanobacteriota</taxon>
        <taxon>Stenosarchaea group</taxon>
        <taxon>Methanomicrobia</taxon>
        <taxon>Methanocellales</taxon>
        <taxon>Methanocellaceae</taxon>
        <taxon>Methanocella</taxon>
    </lineage>
</organism>
<dbReference type="InParanoid" id="D1Z2Y1"/>
<dbReference type="InterPro" id="IPR016181">
    <property type="entry name" value="Acyl_CoA_acyltransferase"/>
</dbReference>
<dbReference type="AlphaFoldDB" id="D1Z2Y1"/>
<proteinExistence type="predicted"/>
<reference evidence="4 5" key="1">
    <citation type="journal article" date="2007" name="Appl. Environ. Microbiol.">
        <title>Isolation of key methanogens for global methane emission from rice paddy fields: a novel isolate affiliated with the clone cluster rice cluster I.</title>
        <authorList>
            <person name="Sakai S."/>
            <person name="Imachi H."/>
            <person name="Sekiguchi Y."/>
            <person name="Ohashi A."/>
            <person name="Harada H."/>
            <person name="Kamagata Y."/>
        </authorList>
    </citation>
    <scope>NUCLEOTIDE SEQUENCE [LARGE SCALE GENOMIC DNA]</scope>
    <source>
        <strain evidence="5">DSM 17711 / JCM 13418 / NBRC 101707 / SANAE</strain>
    </source>
</reference>
<sequence length="144" mass="15383">MPDMRIATAEDLPAIISLLKASELPCEDVSPGRQDFIVAVSGNSIVGVVGLERAGPYGLLRSLAVGPGHRDKGLGKALLDEMLSHAWLKGIGEIYILTTTASGFFKRRGFEAAVRSDAPNVIQNTTEFRTICPASAVCMRKKIA</sequence>
<reference evidence="5" key="3">
    <citation type="journal article" date="2011" name="PLoS ONE">
        <title>Genome sequence of a mesophilic hydrogenotrophic methanogen Methanocella paludicola, the first cultivated representative of the order Methanocellales.</title>
        <authorList>
            <person name="Sakai S."/>
            <person name="Takaki Y."/>
            <person name="Shimamura S."/>
            <person name="Sekine M."/>
            <person name="Tajima T."/>
            <person name="Kosugi H."/>
            <person name="Ichikawa N."/>
            <person name="Tasumi E."/>
            <person name="Hiraki A.T."/>
            <person name="Shimizu A."/>
            <person name="Kato Y."/>
            <person name="Nishiko R."/>
            <person name="Mori K."/>
            <person name="Fujita N."/>
            <person name="Imachi H."/>
            <person name="Takai K."/>
        </authorList>
    </citation>
    <scope>NUCLEOTIDE SEQUENCE [LARGE SCALE GENOMIC DNA]</scope>
    <source>
        <strain evidence="5">DSM 17711 / JCM 13418 / NBRC 101707 / SANAE</strain>
    </source>
</reference>
<dbReference type="SUPFAM" id="SSF55729">
    <property type="entry name" value="Acyl-CoA N-acyltransferases (Nat)"/>
    <property type="match status" value="1"/>
</dbReference>
<evidence type="ECO:0000256" key="2">
    <source>
        <dbReference type="ARBA" id="ARBA00023315"/>
    </source>
</evidence>
<dbReference type="Gene3D" id="3.40.630.30">
    <property type="match status" value="1"/>
</dbReference>
<dbReference type="EMBL" id="AP011532">
    <property type="protein sequence ID" value="BAI63053.1"/>
    <property type="molecule type" value="Genomic_DNA"/>
</dbReference>
<dbReference type="RefSeq" id="WP_012901723.1">
    <property type="nucleotide sequence ID" value="NC_013665.1"/>
</dbReference>
<dbReference type="KEGG" id="mpd:MCP_2981"/>
<dbReference type="OrthoDB" id="204402at2157"/>
<evidence type="ECO:0000256" key="1">
    <source>
        <dbReference type="ARBA" id="ARBA00022679"/>
    </source>
</evidence>
<evidence type="ECO:0000259" key="3">
    <source>
        <dbReference type="PROSITE" id="PS51186"/>
    </source>
</evidence>
<dbReference type="Pfam" id="PF13508">
    <property type="entry name" value="Acetyltransf_7"/>
    <property type="match status" value="1"/>
</dbReference>
<keyword evidence="1" id="KW-0808">Transferase</keyword>
<dbReference type="eggNOG" id="arCOG00833">
    <property type="taxonomic scope" value="Archaea"/>
</dbReference>
<dbReference type="PANTHER" id="PTHR43877">
    <property type="entry name" value="AMINOALKYLPHOSPHONATE N-ACETYLTRANSFERASE-RELATED-RELATED"/>
    <property type="match status" value="1"/>
</dbReference>
<dbReference type="GeneID" id="8682624"/>
<feature type="domain" description="N-acetyltransferase" evidence="3">
    <location>
        <begin position="2"/>
        <end position="144"/>
    </location>
</feature>
<evidence type="ECO:0000313" key="5">
    <source>
        <dbReference type="Proteomes" id="UP000001882"/>
    </source>
</evidence>
<name>D1Z2Y1_METPS</name>
<keyword evidence="2" id="KW-0012">Acyltransferase</keyword>
<dbReference type="NCBIfam" id="NF040501">
    <property type="entry name" value="resist_ArsN2"/>
    <property type="match status" value="1"/>
</dbReference>